<accession>A0A037ZJV4</accession>
<proteinExistence type="predicted"/>
<keyword evidence="2" id="KW-1185">Reference proteome</keyword>
<name>A0A037ZJV4_9RHOB</name>
<gene>
    <name evidence="1" type="ORF">ACMU_08940</name>
</gene>
<evidence type="ECO:0000313" key="2">
    <source>
        <dbReference type="Proteomes" id="UP000026249"/>
    </source>
</evidence>
<evidence type="ECO:0000313" key="1">
    <source>
        <dbReference type="EMBL" id="KAJ55884.1"/>
    </source>
</evidence>
<organism evidence="1 2">
    <name type="scientific">Actibacterium mucosum KCTC 23349</name>
    <dbReference type="NCBI Taxonomy" id="1454373"/>
    <lineage>
        <taxon>Bacteria</taxon>
        <taxon>Pseudomonadati</taxon>
        <taxon>Pseudomonadota</taxon>
        <taxon>Alphaproteobacteria</taxon>
        <taxon>Rhodobacterales</taxon>
        <taxon>Roseobacteraceae</taxon>
        <taxon>Actibacterium</taxon>
    </lineage>
</organism>
<dbReference type="EMBL" id="JFKE01000003">
    <property type="protein sequence ID" value="KAJ55884.1"/>
    <property type="molecule type" value="Genomic_DNA"/>
</dbReference>
<dbReference type="RefSeq" id="WP_236626230.1">
    <property type="nucleotide sequence ID" value="NZ_JFKE01000003.1"/>
</dbReference>
<dbReference type="AlphaFoldDB" id="A0A037ZJV4"/>
<protein>
    <submittedName>
        <fullName evidence="1">Uncharacterized protein</fullName>
    </submittedName>
</protein>
<reference evidence="1 2" key="1">
    <citation type="submission" date="2014-03" db="EMBL/GenBank/DDBJ databases">
        <title>Draft Genome Sequence of Actibacterium mucosum KCTC 23349, a Marine Alphaproteobacterium with Complex Ionic Requirements Isolated from Mediterranean Seawater at Malvarrosa Beach, Valencia, Spain.</title>
        <authorList>
            <person name="Arahal D.R."/>
            <person name="Shao Z."/>
            <person name="Lai Q."/>
            <person name="Pujalte M.J."/>
        </authorList>
    </citation>
    <scope>NUCLEOTIDE SEQUENCE [LARGE SCALE GENOMIC DNA]</scope>
    <source>
        <strain evidence="1 2">KCTC 23349</strain>
    </source>
</reference>
<sequence>MTAANANKALNTVLKTAQSSDTEYSCDAAKLQTAAKAAMRASSQRDDFVLQAGQTASVPQNAINADVIRRFVL</sequence>
<dbReference type="Proteomes" id="UP000026249">
    <property type="component" value="Unassembled WGS sequence"/>
</dbReference>
<comment type="caution">
    <text evidence="1">The sequence shown here is derived from an EMBL/GenBank/DDBJ whole genome shotgun (WGS) entry which is preliminary data.</text>
</comment>